<proteinExistence type="predicted"/>
<sequence>MNDIQQAIQNFIKQHQLEIAAFSWSRFCQDGAGAVDITILPGRLQFEWILASQAEDKIAGLISRCNFQTEAIAVFADRTAVKFTPAMPPAKCWDEIAPRSEEFVRRMPENFRW</sequence>
<dbReference type="EMBL" id="JAMXFF010000040">
    <property type="protein sequence ID" value="MCT7968994.1"/>
    <property type="molecule type" value="Genomic_DNA"/>
</dbReference>
<organism evidence="1 2">
    <name type="scientific">Laspinema palackyanum D2a</name>
    <dbReference type="NCBI Taxonomy" id="2953684"/>
    <lineage>
        <taxon>Bacteria</taxon>
        <taxon>Bacillati</taxon>
        <taxon>Cyanobacteriota</taxon>
        <taxon>Cyanophyceae</taxon>
        <taxon>Oscillatoriophycideae</taxon>
        <taxon>Oscillatoriales</taxon>
        <taxon>Laspinemataceae</taxon>
        <taxon>Laspinema</taxon>
        <taxon>Laspinema palackyanum</taxon>
    </lineage>
</organism>
<name>A0ABT2MW79_9CYAN</name>
<dbReference type="RefSeq" id="WP_368008476.1">
    <property type="nucleotide sequence ID" value="NZ_JAMXFF010000040.1"/>
</dbReference>
<gene>
    <name evidence="1" type="ORF">NG799_22025</name>
</gene>
<dbReference type="Proteomes" id="UP001525890">
    <property type="component" value="Unassembled WGS sequence"/>
</dbReference>
<evidence type="ECO:0000313" key="1">
    <source>
        <dbReference type="EMBL" id="MCT7968994.1"/>
    </source>
</evidence>
<keyword evidence="2" id="KW-1185">Reference proteome</keyword>
<evidence type="ECO:0000313" key="2">
    <source>
        <dbReference type="Proteomes" id="UP001525890"/>
    </source>
</evidence>
<protein>
    <submittedName>
        <fullName evidence="1">Uncharacterized protein</fullName>
    </submittedName>
</protein>
<accession>A0ABT2MW79</accession>
<comment type="caution">
    <text evidence="1">The sequence shown here is derived from an EMBL/GenBank/DDBJ whole genome shotgun (WGS) entry which is preliminary data.</text>
</comment>
<reference evidence="1 2" key="1">
    <citation type="journal article" date="2022" name="Front. Microbiol.">
        <title>High genomic differentiation and limited gene flow indicate recent cryptic speciation within the genus Laspinema (cyanobacteria).</title>
        <authorList>
            <person name="Stanojkovic A."/>
            <person name="Skoupy S."/>
            <person name="Skaloud P."/>
            <person name="Dvorak P."/>
        </authorList>
    </citation>
    <scope>NUCLEOTIDE SEQUENCE [LARGE SCALE GENOMIC DNA]</scope>
    <source>
        <strain evidence="1 2">D2a</strain>
    </source>
</reference>